<dbReference type="OrthoDB" id="189239at2759"/>
<dbReference type="InterPro" id="IPR002048">
    <property type="entry name" value="EF_hand_dom"/>
</dbReference>
<comment type="caution">
    <text evidence="3">The sequence shown here is derived from an EMBL/GenBank/DDBJ whole genome shotgun (WGS) entry which is preliminary data.</text>
</comment>
<dbReference type="InterPro" id="IPR011992">
    <property type="entry name" value="EF-hand-dom_pair"/>
</dbReference>
<evidence type="ECO:0000313" key="4">
    <source>
        <dbReference type="Proteomes" id="UP001165122"/>
    </source>
</evidence>
<reference evidence="4" key="1">
    <citation type="journal article" date="2023" name="Commun. Biol.">
        <title>Genome analysis of Parmales, the sister group of diatoms, reveals the evolutionary specialization of diatoms from phago-mixotrophs to photoautotrophs.</title>
        <authorList>
            <person name="Ban H."/>
            <person name="Sato S."/>
            <person name="Yoshikawa S."/>
            <person name="Yamada K."/>
            <person name="Nakamura Y."/>
            <person name="Ichinomiya M."/>
            <person name="Sato N."/>
            <person name="Blanc-Mathieu R."/>
            <person name="Endo H."/>
            <person name="Kuwata A."/>
            <person name="Ogata H."/>
        </authorList>
    </citation>
    <scope>NUCLEOTIDE SEQUENCE [LARGE SCALE GENOMIC DNA]</scope>
    <source>
        <strain evidence="4">NIES 3700</strain>
    </source>
</reference>
<dbReference type="AlphaFoldDB" id="A0A9W6ZCA8"/>
<dbReference type="Gene3D" id="1.10.238.10">
    <property type="entry name" value="EF-hand"/>
    <property type="match status" value="1"/>
</dbReference>
<evidence type="ECO:0000313" key="3">
    <source>
        <dbReference type="EMBL" id="GMH49606.1"/>
    </source>
</evidence>
<feature type="region of interest" description="Disordered" evidence="1">
    <location>
        <begin position="211"/>
        <end position="237"/>
    </location>
</feature>
<keyword evidence="4" id="KW-1185">Reference proteome</keyword>
<protein>
    <recommendedName>
        <fullName evidence="2">EF-hand domain-containing protein</fullName>
    </recommendedName>
</protein>
<dbReference type="EMBL" id="BRXW01000388">
    <property type="protein sequence ID" value="GMH49606.1"/>
    <property type="molecule type" value="Genomic_DNA"/>
</dbReference>
<name>A0A9W6ZCA8_9STRA</name>
<feature type="domain" description="EF-hand" evidence="2">
    <location>
        <begin position="899"/>
        <end position="934"/>
    </location>
</feature>
<dbReference type="SUPFAM" id="SSF47473">
    <property type="entry name" value="EF-hand"/>
    <property type="match status" value="1"/>
</dbReference>
<sequence length="1163" mass="129231">MSLNSALPFPLRQRKLQSLSGVQLSSYRSAAVLPLTTTMPPEQRLQMSDSGMNAFRKYEKSLTTYCNGLVRLLMSSYDGKEGVTGFLSYLSYNLRKYDLEGTGRLNNDGFQMSLRVAMTHPDPSNPNPSIYVPPPSVLTDLFSAFALCSSPSIVRNHFGGFVDMEMFMAVVAYWCDYTTSSDVTHSSWKADKGQQKPKPYTSSSIGNVMFPTNLPESNSAPPPPSPPRPGHMNTANTTPLKYTIPSSVIGIMTLLSSSKNIFLSTCLKVTGGDPLISLDEFRLCLTHSKVQLTQTQWQTLKEFCLDKGVTDSMDKNKIDYMKLDEIIESCTGLRANPANAPEFYQDPTVAGPSDVISQHFREDHNIGRPLPPLPPHKLLLAAEDRWELVVSYLRAKSRDGKISIDNFVVGLCENGVMVGKSDAVGLFCAILNLPTGDVDDVRIDIEKLANAFAPKKSSPMQPHHPPTHLTARVQGDIFSMHEAKAQRRKFHDDPRFHDGKVMNEALHGNPGHAQSHAAADPKYNYAEGAPYHLNGQAARMASHYENESANSPPPPPPPYALQTELSSEIMRTKEKADAMPPVLKRAREAADKMRSRRFNKDSVEPQDDPVYLCFPDINYKRVLSLTRSEVMAVFQKLGSQASGGDIELLWWWMENNNEELTRDRLYTLLGGELKKKNEPNPADAFLAEQPHQPDPSSTLSLEHRRALHHVQAKANSIIRGCTAADADGEGVVNTGIFLNALKAVEIYVSEQEQYHVLTAVKEMGGKVKYPSIVFNIDDYIRAHEAAVEIPQYSPKRGPAAAGKGTGVAVEDHKMGTHMNMDEGGEEGGIDQFEYLRINAPTPTKIRVRTSKTNEESVLKEDLAWNVSSLADRVHYSRNSENNQDINLQLTRDLCNILFMERPAVAMCFRQYDDDNTGSLTANQVMEMLKSNRLKTGLDGKVKLAKAISLELFEKAGKNPNTTDRLDFNEFVTVVGVILEEEKKEKSGQVGETFQAGTSQYGERRNESRAPQSFEEHVNYRVNPPVTVPMVQNKPKEFVRSQLMEESIASSVWSSRSLSVMETSNFQAAAIQIRHAFLRHLSKGSDAATQAYHELACRETDLNSIMYAVGIYLTDAQQDYIKRRCEEKGGASDNMGMVEKNVVGSYVTCRSLVLFLSGICGLSL</sequence>
<dbReference type="Proteomes" id="UP001165122">
    <property type="component" value="Unassembled WGS sequence"/>
</dbReference>
<evidence type="ECO:0000256" key="1">
    <source>
        <dbReference type="SAM" id="MobiDB-lite"/>
    </source>
</evidence>
<feature type="region of interest" description="Disordered" evidence="1">
    <location>
        <begin position="679"/>
        <end position="698"/>
    </location>
</feature>
<accession>A0A9W6ZCA8</accession>
<proteinExistence type="predicted"/>
<evidence type="ECO:0000259" key="2">
    <source>
        <dbReference type="PROSITE" id="PS50222"/>
    </source>
</evidence>
<feature type="compositionally biased region" description="Pro residues" evidence="1">
    <location>
        <begin position="220"/>
        <end position="229"/>
    </location>
</feature>
<organism evidence="3 4">
    <name type="scientific">Triparma laevis f. longispina</name>
    <dbReference type="NCBI Taxonomy" id="1714387"/>
    <lineage>
        <taxon>Eukaryota</taxon>
        <taxon>Sar</taxon>
        <taxon>Stramenopiles</taxon>
        <taxon>Ochrophyta</taxon>
        <taxon>Bolidophyceae</taxon>
        <taxon>Parmales</taxon>
        <taxon>Triparmaceae</taxon>
        <taxon>Triparma</taxon>
    </lineage>
</organism>
<dbReference type="GO" id="GO:0005509">
    <property type="term" value="F:calcium ion binding"/>
    <property type="evidence" value="ECO:0007669"/>
    <property type="project" value="InterPro"/>
</dbReference>
<gene>
    <name evidence="3" type="ORF">TrLO_g5835</name>
</gene>
<dbReference type="PROSITE" id="PS50222">
    <property type="entry name" value="EF_HAND_2"/>
    <property type="match status" value="1"/>
</dbReference>